<gene>
    <name evidence="4" type="ORF">Fadolivirus_1_492</name>
</gene>
<accession>A0A7D3USY6</accession>
<organism evidence="4 5">
    <name type="scientific">Fadolivirus FV1/VV64</name>
    <dbReference type="NCBI Taxonomy" id="3070911"/>
    <lineage>
        <taxon>Viruses</taxon>
        <taxon>Varidnaviria</taxon>
        <taxon>Bamfordvirae</taxon>
        <taxon>Nucleocytoviricota</taxon>
        <taxon>Megaviricetes</taxon>
        <taxon>Imitervirales</taxon>
        <taxon>Mimiviridae</taxon>
        <taxon>Klosneuvirinae</taxon>
        <taxon>Fadolivirus</taxon>
        <taxon>Fadolivirus algeromassiliense</taxon>
    </lineage>
</organism>
<keyword evidence="3" id="KW-0804">Transcription</keyword>
<evidence type="ECO:0000256" key="3">
    <source>
        <dbReference type="ARBA" id="ARBA00023163"/>
    </source>
</evidence>
<keyword evidence="2" id="KW-0238">DNA-binding</keyword>
<dbReference type="GO" id="GO:0006352">
    <property type="term" value="P:DNA-templated transcription initiation"/>
    <property type="evidence" value="ECO:0007669"/>
    <property type="project" value="InterPro"/>
</dbReference>
<dbReference type="SUPFAM" id="SSF55945">
    <property type="entry name" value="TATA-box binding protein-like"/>
    <property type="match status" value="2"/>
</dbReference>
<dbReference type="InterPro" id="IPR012295">
    <property type="entry name" value="TBP_dom_sf"/>
</dbReference>
<evidence type="ECO:0000313" key="4">
    <source>
        <dbReference type="EMBL" id="QKF93950.1"/>
    </source>
</evidence>
<sequence>MKQTCNHLKNLTSSNLTKKVNPQIDLSNLPDDLKISTMTITCNLDTLIDVQNVGKYIDLSFGSIVCVKYGPTNVRTLIKLKKSNSKTKKKKQKNFYNQATVVVDVKNKRRINIKLFKNGAIQLTGCKSLENFNDAITILCNELKKKKAVFDRKQKKIIPKYFISKPENVNLEGISNFKIRMINSNFDIGFLVNREHLFELLTKANIRCSYEPCTHACVNIKYNYKNKETISIFVFESGSIIITGAKTKNHIIEAYKFITKILYENYDNIIKNDIDKFLERADIKQLIIENTQEINQVNKNIFQEIDNYSHVNELVAFN</sequence>
<reference evidence="4 5" key="1">
    <citation type="submission" date="2020-04" db="EMBL/GenBank/DDBJ databases">
        <title>Advantages and limits of metagenomic assembly and binning of a giant virus.</title>
        <authorList>
            <person name="Schulz F."/>
            <person name="Andreani J."/>
            <person name="Francis R."/>
            <person name="Boudjemaa H."/>
            <person name="Bou Khalil J.Y."/>
            <person name="Lee J."/>
            <person name="La Scola B."/>
            <person name="Woyke T."/>
        </authorList>
    </citation>
    <scope>NUCLEOTIDE SEQUENCE [LARGE SCALE GENOMIC DNA]</scope>
    <source>
        <strain evidence="4 5">FV1/VV64</strain>
    </source>
</reference>
<dbReference type="InterPro" id="IPR000814">
    <property type="entry name" value="TBP"/>
</dbReference>
<name>A0A7D3USY6_9VIRU</name>
<evidence type="ECO:0000256" key="2">
    <source>
        <dbReference type="ARBA" id="ARBA00023125"/>
    </source>
</evidence>
<dbReference type="EMBL" id="MT418680">
    <property type="protein sequence ID" value="QKF93950.1"/>
    <property type="molecule type" value="Genomic_DNA"/>
</dbReference>
<dbReference type="Proteomes" id="UP001162001">
    <property type="component" value="Segment"/>
</dbReference>
<comment type="similarity">
    <text evidence="1">Belongs to the TBP family.</text>
</comment>
<proteinExistence type="inferred from homology"/>
<evidence type="ECO:0000313" key="5">
    <source>
        <dbReference type="Proteomes" id="UP001162001"/>
    </source>
</evidence>
<dbReference type="Pfam" id="PF00352">
    <property type="entry name" value="TBP"/>
    <property type="match status" value="2"/>
</dbReference>
<protein>
    <submittedName>
        <fullName evidence="4">TATA box-binding protein</fullName>
    </submittedName>
</protein>
<dbReference type="PANTHER" id="PTHR10126">
    <property type="entry name" value="TATA-BOX BINDING PROTEIN"/>
    <property type="match status" value="1"/>
</dbReference>
<evidence type="ECO:0000256" key="1">
    <source>
        <dbReference type="ARBA" id="ARBA00005560"/>
    </source>
</evidence>
<dbReference type="GO" id="GO:0003677">
    <property type="term" value="F:DNA binding"/>
    <property type="evidence" value="ECO:0007669"/>
    <property type="project" value="UniProtKB-KW"/>
</dbReference>
<keyword evidence="5" id="KW-1185">Reference proteome</keyword>
<dbReference type="Gene3D" id="3.30.310.10">
    <property type="entry name" value="TATA-Binding Protein"/>
    <property type="match status" value="2"/>
</dbReference>